<evidence type="ECO:0000313" key="2">
    <source>
        <dbReference type="EMBL" id="TGN09692.1"/>
    </source>
</evidence>
<dbReference type="Pfam" id="PF08818">
    <property type="entry name" value="DUF1801"/>
    <property type="match status" value="1"/>
</dbReference>
<dbReference type="AlphaFoldDB" id="A0A4R9LMB9"/>
<sequence>MKKATTESMRYAVKFKTVDEYIKSFPVDTRTLLTQMRNLIKELAPNAKEKISYNMPAYELNGILVYYAAYKKHFGFYPTSNVIETFKNELTSYKFSKGAIQFPLDKPLPKGLITKIVKYRVKENLQKSKQ</sequence>
<gene>
    <name evidence="2" type="ORF">EHS11_11430</name>
</gene>
<name>A0A4R9LMB9_9LEPT</name>
<dbReference type="OrthoDB" id="115213at2"/>
<accession>A0A4R9LMB9</accession>
<dbReference type="EMBL" id="RQHV01000050">
    <property type="protein sequence ID" value="TGN09692.1"/>
    <property type="molecule type" value="Genomic_DNA"/>
</dbReference>
<dbReference type="Gene3D" id="3.90.1150.200">
    <property type="match status" value="1"/>
</dbReference>
<evidence type="ECO:0000259" key="1">
    <source>
        <dbReference type="Pfam" id="PF08818"/>
    </source>
</evidence>
<dbReference type="Proteomes" id="UP000298264">
    <property type="component" value="Unassembled WGS sequence"/>
</dbReference>
<proteinExistence type="predicted"/>
<reference evidence="2" key="1">
    <citation type="journal article" date="2019" name="PLoS Negl. Trop. Dis.">
        <title>Revisiting the worldwide diversity of Leptospira species in the environment.</title>
        <authorList>
            <person name="Vincent A.T."/>
            <person name="Schiettekatte O."/>
            <person name="Bourhy P."/>
            <person name="Veyrier F.J."/>
            <person name="Picardeau M."/>
        </authorList>
    </citation>
    <scope>NUCLEOTIDE SEQUENCE [LARGE SCALE GENOMIC DNA]</scope>
    <source>
        <strain evidence="2">201400974</strain>
    </source>
</reference>
<feature type="domain" description="YdhG-like" evidence="1">
    <location>
        <begin position="30"/>
        <end position="121"/>
    </location>
</feature>
<dbReference type="InterPro" id="IPR014922">
    <property type="entry name" value="YdhG-like"/>
</dbReference>
<protein>
    <submittedName>
        <fullName evidence="2">DUF1801 domain-containing protein</fullName>
    </submittedName>
</protein>
<dbReference type="SUPFAM" id="SSF159888">
    <property type="entry name" value="YdhG-like"/>
    <property type="match status" value="1"/>
</dbReference>
<organism evidence="2 3">
    <name type="scientific">Leptospira ilyithenensis</name>
    <dbReference type="NCBI Taxonomy" id="2484901"/>
    <lineage>
        <taxon>Bacteria</taxon>
        <taxon>Pseudomonadati</taxon>
        <taxon>Spirochaetota</taxon>
        <taxon>Spirochaetia</taxon>
        <taxon>Leptospirales</taxon>
        <taxon>Leptospiraceae</taxon>
        <taxon>Leptospira</taxon>
    </lineage>
</organism>
<evidence type="ECO:0000313" key="3">
    <source>
        <dbReference type="Proteomes" id="UP000298264"/>
    </source>
</evidence>
<comment type="caution">
    <text evidence="2">The sequence shown here is derived from an EMBL/GenBank/DDBJ whole genome shotgun (WGS) entry which is preliminary data.</text>
</comment>
<keyword evidence="3" id="KW-1185">Reference proteome</keyword>